<sequence length="357" mass="38118">MAELIAEAVCPHCGADPDTDTITDLLATRWVGYAMTTAAELGIADALADGPRTAAAVAAATGADEVGVTSLLRALATIGLVRQLDGDELFESTAAGAALRADAPGSLRDAVLVSGGERFLRGWMRLTERVRAGRAPISEQERVADPFDRLAALPEAQDRFHTAMADATGAVAQAVADAYDYTGIGSIVDVGGGYGTLLPPILWRYPDMTGVVFDRPYCRTGAERVIADAGLADRYRFAGGSFFGDPLPPGADAYVLKSVLHDWDDERAVEILRSCRAAMGPRSRLLIVEVVMPDRTESTREHRQKIWADLTMFVASGRGERTERRYAALLEAAGMRIARIVPTATLDRADIIEAVAA</sequence>
<dbReference type="Gene3D" id="1.10.10.10">
    <property type="entry name" value="Winged helix-like DNA-binding domain superfamily/Winged helix DNA-binding domain"/>
    <property type="match status" value="1"/>
</dbReference>
<evidence type="ECO:0000256" key="3">
    <source>
        <dbReference type="ARBA" id="ARBA00022691"/>
    </source>
</evidence>
<reference evidence="7 8" key="1">
    <citation type="submission" date="2020-08" db="EMBL/GenBank/DDBJ databases">
        <title>Genome Sequencing of Nocardia wallacei strain FMUON74 and assembly.</title>
        <authorList>
            <person name="Toyokawa M."/>
            <person name="Uesaka K."/>
        </authorList>
    </citation>
    <scope>NUCLEOTIDE SEQUENCE [LARGE SCALE GENOMIC DNA]</scope>
    <source>
        <strain evidence="7 8">FMUON74</strain>
    </source>
</reference>
<dbReference type="Gene3D" id="1.10.287.1350">
    <property type="match status" value="1"/>
</dbReference>
<evidence type="ECO:0000259" key="6">
    <source>
        <dbReference type="Pfam" id="PF08100"/>
    </source>
</evidence>
<protein>
    <submittedName>
        <fullName evidence="7">Hydroxyneurosporene-O-methyltransferase</fullName>
    </submittedName>
</protein>
<dbReference type="InterPro" id="IPR012967">
    <property type="entry name" value="COMT_dimerisation"/>
</dbReference>
<dbReference type="Proteomes" id="UP000516173">
    <property type="component" value="Chromosome"/>
</dbReference>
<dbReference type="AlphaFoldDB" id="A0A7G1KPY1"/>
<evidence type="ECO:0000313" key="7">
    <source>
        <dbReference type="EMBL" id="BCK55909.1"/>
    </source>
</evidence>
<dbReference type="InterPro" id="IPR036388">
    <property type="entry name" value="WH-like_DNA-bd_sf"/>
</dbReference>
<organism evidence="7 8">
    <name type="scientific">Nocardia wallacei</name>
    <dbReference type="NCBI Taxonomy" id="480035"/>
    <lineage>
        <taxon>Bacteria</taxon>
        <taxon>Bacillati</taxon>
        <taxon>Actinomycetota</taxon>
        <taxon>Actinomycetes</taxon>
        <taxon>Mycobacteriales</taxon>
        <taxon>Nocardiaceae</taxon>
        <taxon>Nocardia</taxon>
    </lineage>
</organism>
<dbReference type="Pfam" id="PF00891">
    <property type="entry name" value="Methyltransf_2"/>
    <property type="match status" value="1"/>
</dbReference>
<keyword evidence="8" id="KW-1185">Reference proteome</keyword>
<proteinExistence type="predicted"/>
<dbReference type="PROSITE" id="PS51683">
    <property type="entry name" value="SAM_OMT_II"/>
    <property type="match status" value="1"/>
</dbReference>
<feature type="domain" description="O-methyltransferase C-terminal" evidence="5">
    <location>
        <begin position="123"/>
        <end position="335"/>
    </location>
</feature>
<dbReference type="GO" id="GO:0046983">
    <property type="term" value="F:protein dimerization activity"/>
    <property type="evidence" value="ECO:0007669"/>
    <property type="project" value="InterPro"/>
</dbReference>
<dbReference type="Gene3D" id="3.40.50.150">
    <property type="entry name" value="Vaccinia Virus protein VP39"/>
    <property type="match status" value="1"/>
</dbReference>
<keyword evidence="3" id="KW-0949">S-adenosyl-L-methionine</keyword>
<dbReference type="SUPFAM" id="SSF53335">
    <property type="entry name" value="S-adenosyl-L-methionine-dependent methyltransferases"/>
    <property type="match status" value="1"/>
</dbReference>
<feature type="active site" description="Proton acceptor" evidence="4">
    <location>
        <position position="261"/>
    </location>
</feature>
<dbReference type="PANTHER" id="PTHR43712:SF2">
    <property type="entry name" value="O-METHYLTRANSFERASE CICE"/>
    <property type="match status" value="1"/>
</dbReference>
<dbReference type="GeneID" id="80348204"/>
<evidence type="ECO:0000256" key="4">
    <source>
        <dbReference type="PIRSR" id="PIRSR005739-1"/>
    </source>
</evidence>
<dbReference type="SUPFAM" id="SSF46785">
    <property type="entry name" value="Winged helix' DNA-binding domain"/>
    <property type="match status" value="1"/>
</dbReference>
<dbReference type="KEGG" id="nwl:NWFMUON74_36810"/>
<evidence type="ECO:0000259" key="5">
    <source>
        <dbReference type="Pfam" id="PF00891"/>
    </source>
</evidence>
<dbReference type="GO" id="GO:0032259">
    <property type="term" value="P:methylation"/>
    <property type="evidence" value="ECO:0007669"/>
    <property type="project" value="UniProtKB-KW"/>
</dbReference>
<feature type="domain" description="O-methyltransferase dimerisation" evidence="6">
    <location>
        <begin position="30"/>
        <end position="99"/>
    </location>
</feature>
<dbReference type="RefSeq" id="WP_187683078.1">
    <property type="nucleotide sequence ID" value="NZ_AP023396.1"/>
</dbReference>
<accession>A0A7G1KPY1</accession>
<dbReference type="InterPro" id="IPR001077">
    <property type="entry name" value="COMT_C"/>
</dbReference>
<dbReference type="GO" id="GO:0008171">
    <property type="term" value="F:O-methyltransferase activity"/>
    <property type="evidence" value="ECO:0007669"/>
    <property type="project" value="InterPro"/>
</dbReference>
<dbReference type="InterPro" id="IPR029063">
    <property type="entry name" value="SAM-dependent_MTases_sf"/>
</dbReference>
<dbReference type="InterPro" id="IPR016461">
    <property type="entry name" value="COMT-like"/>
</dbReference>
<evidence type="ECO:0000313" key="8">
    <source>
        <dbReference type="Proteomes" id="UP000516173"/>
    </source>
</evidence>
<dbReference type="PANTHER" id="PTHR43712">
    <property type="entry name" value="PUTATIVE (AFU_ORTHOLOGUE AFUA_4G14580)-RELATED"/>
    <property type="match status" value="1"/>
</dbReference>
<dbReference type="EMBL" id="AP023396">
    <property type="protein sequence ID" value="BCK55909.1"/>
    <property type="molecule type" value="Genomic_DNA"/>
</dbReference>
<keyword evidence="2 7" id="KW-0808">Transferase</keyword>
<gene>
    <name evidence="7" type="ORF">NWFMUON74_36810</name>
</gene>
<dbReference type="Pfam" id="PF08100">
    <property type="entry name" value="Dimerisation"/>
    <property type="match status" value="1"/>
</dbReference>
<name>A0A7G1KPY1_9NOCA</name>
<evidence type="ECO:0000256" key="1">
    <source>
        <dbReference type="ARBA" id="ARBA00022603"/>
    </source>
</evidence>
<dbReference type="InterPro" id="IPR036390">
    <property type="entry name" value="WH_DNA-bd_sf"/>
</dbReference>
<dbReference type="PIRSF" id="PIRSF005739">
    <property type="entry name" value="O-mtase"/>
    <property type="match status" value="1"/>
</dbReference>
<evidence type="ECO:0000256" key="2">
    <source>
        <dbReference type="ARBA" id="ARBA00022679"/>
    </source>
</evidence>
<keyword evidence="1 7" id="KW-0489">Methyltransferase</keyword>